<dbReference type="PROSITE" id="PS51266">
    <property type="entry name" value="ZF_CHY"/>
    <property type="match status" value="1"/>
</dbReference>
<feature type="domain" description="CHY-type" evidence="7">
    <location>
        <begin position="317"/>
        <end position="384"/>
    </location>
</feature>
<keyword evidence="3" id="KW-0862">Zinc</keyword>
<feature type="compositionally biased region" description="Polar residues" evidence="5">
    <location>
        <begin position="609"/>
        <end position="631"/>
    </location>
</feature>
<evidence type="ECO:0008006" key="11">
    <source>
        <dbReference type="Google" id="ProtNLM"/>
    </source>
</evidence>
<dbReference type="InterPro" id="IPR001841">
    <property type="entry name" value="Znf_RING"/>
</dbReference>
<evidence type="ECO:0000313" key="10">
    <source>
        <dbReference type="Proteomes" id="UP000053599"/>
    </source>
</evidence>
<evidence type="ECO:0000256" key="5">
    <source>
        <dbReference type="SAM" id="MobiDB-lite"/>
    </source>
</evidence>
<evidence type="ECO:0000256" key="2">
    <source>
        <dbReference type="ARBA" id="ARBA00022771"/>
    </source>
</evidence>
<organism evidence="9 10">
    <name type="scientific">Exophiala sideris</name>
    <dbReference type="NCBI Taxonomy" id="1016849"/>
    <lineage>
        <taxon>Eukaryota</taxon>
        <taxon>Fungi</taxon>
        <taxon>Dikarya</taxon>
        <taxon>Ascomycota</taxon>
        <taxon>Pezizomycotina</taxon>
        <taxon>Eurotiomycetes</taxon>
        <taxon>Chaetothyriomycetidae</taxon>
        <taxon>Chaetothyriales</taxon>
        <taxon>Herpotrichiellaceae</taxon>
        <taxon>Exophiala</taxon>
    </lineage>
</organism>
<dbReference type="EMBL" id="KN846953">
    <property type="protein sequence ID" value="KIV78819.1"/>
    <property type="molecule type" value="Genomic_DNA"/>
</dbReference>
<dbReference type="InterPro" id="IPR037274">
    <property type="entry name" value="Znf_CHY_sf"/>
</dbReference>
<feature type="domain" description="RING-type" evidence="6">
    <location>
        <begin position="453"/>
        <end position="495"/>
    </location>
</feature>
<dbReference type="Proteomes" id="UP000053599">
    <property type="component" value="Unassembled WGS sequence"/>
</dbReference>
<feature type="compositionally biased region" description="Basic and acidic residues" evidence="5">
    <location>
        <begin position="130"/>
        <end position="145"/>
    </location>
</feature>
<evidence type="ECO:0000259" key="7">
    <source>
        <dbReference type="PROSITE" id="PS51266"/>
    </source>
</evidence>
<dbReference type="PROSITE" id="PS50089">
    <property type="entry name" value="ZF_RING_2"/>
    <property type="match status" value="1"/>
</dbReference>
<dbReference type="OrthoDB" id="411372at2759"/>
<dbReference type="SUPFAM" id="SSF161245">
    <property type="entry name" value="Zinc hairpin stack"/>
    <property type="match status" value="1"/>
</dbReference>
<dbReference type="GO" id="GO:0061630">
    <property type="term" value="F:ubiquitin protein ligase activity"/>
    <property type="evidence" value="ECO:0007669"/>
    <property type="project" value="TreeGrafter"/>
</dbReference>
<dbReference type="GO" id="GO:0008270">
    <property type="term" value="F:zinc ion binding"/>
    <property type="evidence" value="ECO:0007669"/>
    <property type="project" value="UniProtKB-KW"/>
</dbReference>
<dbReference type="PANTHER" id="PTHR21319">
    <property type="entry name" value="RING FINGER AND CHY ZINC FINGER DOMAIN-CONTAINING PROTEIN 1"/>
    <property type="match status" value="1"/>
</dbReference>
<dbReference type="InterPro" id="IPR017921">
    <property type="entry name" value="Znf_CTCHY"/>
</dbReference>
<dbReference type="Pfam" id="PF05495">
    <property type="entry name" value="zf-CHY"/>
    <property type="match status" value="1"/>
</dbReference>
<dbReference type="SUPFAM" id="SSF57850">
    <property type="entry name" value="RING/U-box"/>
    <property type="match status" value="1"/>
</dbReference>
<dbReference type="CDD" id="cd16464">
    <property type="entry name" value="RING-H2_Pirh2-like"/>
    <property type="match status" value="1"/>
</dbReference>
<dbReference type="InterPro" id="IPR013083">
    <property type="entry name" value="Znf_RING/FYVE/PHD"/>
</dbReference>
<dbReference type="GO" id="GO:0005634">
    <property type="term" value="C:nucleus"/>
    <property type="evidence" value="ECO:0007669"/>
    <property type="project" value="TreeGrafter"/>
</dbReference>
<feature type="compositionally biased region" description="Basic and acidic residues" evidence="5">
    <location>
        <begin position="188"/>
        <end position="206"/>
    </location>
</feature>
<sequence length="730" mass="81536">MSEYLPSFIVEPVLRQARRFSRLSAAEDSPSPAPGPGFLPAVPDLQRWYPTRFWNSSSPPPLEEPEPDSKETTVQSITRTIQLWAAQLNSFDQIPSPTLEPMEDDLGPDTSHLDSREQSASIEFPPLDPEPVHFTRPVVREDQRTSSETSLNPAQELSYRARRHQANTRPHSLSDPLAAIHHEFTMSRLSESRREEHNNPGYRGRDGSGTLPEDDGMGPLRQKIAAAWAGSGTAAEKSKMVHALMMERYQTVQALRSPKQSPTKVLSTAQRPATPSSMMSGASQEVVYNLNPGDLVPTYAPSDPEPSHDDMDTTEEISRPDLGCIHYKRNVKMQCNTCQRWYTCRLCHDEVEDHILPRRETKHMLCMLCGTPQAVGQFCKMCQVQAACYYCAICKLWSNDPAKSIYHCDDCGICRIGEGLGKDFFHCKTCAACMSIQAESTHKCIERSTKCDCPICGEYMFTSNKPVAFMRCGHSIHETCFAEWCNASYKCPICSKSIANMESQFRRLDRHIEEQPMPEEYRDNRAYVFCNDCNSRSVTKYHWLGLKCALCDSYNTTQLELLGAEQTPQLEQEQERAQQAGISEAAFTASQNHTPMEELTQPANLMRPVSTSAPSPVDTTGGAQSPESRSSWLLPHSPTGRSARSMSPAVGSYFGTGQRPTEAVQIARPGTTPLDDDDDLDFWGRPNSPPRHEAMEGLSGSESESDSDQLMEDEDDGDEEDDLMALPGHR</sequence>
<dbReference type="InterPro" id="IPR008913">
    <property type="entry name" value="Znf_CHY"/>
</dbReference>
<dbReference type="SMART" id="SM00184">
    <property type="entry name" value="RING"/>
    <property type="match status" value="2"/>
</dbReference>
<dbReference type="GO" id="GO:0006511">
    <property type="term" value="P:ubiquitin-dependent protein catabolic process"/>
    <property type="evidence" value="ECO:0007669"/>
    <property type="project" value="TreeGrafter"/>
</dbReference>
<evidence type="ECO:0000313" key="9">
    <source>
        <dbReference type="EMBL" id="KIV78819.1"/>
    </source>
</evidence>
<dbReference type="SUPFAM" id="SSF161219">
    <property type="entry name" value="CHY zinc finger-like"/>
    <property type="match status" value="1"/>
</dbReference>
<dbReference type="PROSITE" id="PS51270">
    <property type="entry name" value="ZF_CTCHY"/>
    <property type="match status" value="1"/>
</dbReference>
<protein>
    <recommendedName>
        <fullName evidence="11">RING finger and CHY zinc finger domain-containing protein 1</fullName>
    </recommendedName>
</protein>
<feature type="compositionally biased region" description="Polar residues" evidence="5">
    <location>
        <begin position="146"/>
        <end position="155"/>
    </location>
</feature>
<dbReference type="InterPro" id="IPR039512">
    <property type="entry name" value="RCHY1_zinc-ribbon"/>
</dbReference>
<feature type="region of interest" description="Disordered" evidence="5">
    <location>
        <begin position="607"/>
        <end position="730"/>
    </location>
</feature>
<dbReference type="Gene3D" id="2.20.28.10">
    <property type="match status" value="1"/>
</dbReference>
<dbReference type="InterPro" id="IPR037275">
    <property type="entry name" value="Znf_CTCHY_sf"/>
</dbReference>
<feature type="domain" description="CTCHY-type" evidence="8">
    <location>
        <begin position="386"/>
        <end position="452"/>
    </location>
</feature>
<dbReference type="GO" id="GO:0016567">
    <property type="term" value="P:protein ubiquitination"/>
    <property type="evidence" value="ECO:0007669"/>
    <property type="project" value="TreeGrafter"/>
</dbReference>
<feature type="region of interest" description="Disordered" evidence="5">
    <location>
        <begin position="93"/>
        <end position="158"/>
    </location>
</feature>
<feature type="region of interest" description="Disordered" evidence="5">
    <location>
        <begin position="188"/>
        <end position="213"/>
    </location>
</feature>
<dbReference type="AlphaFoldDB" id="A0A0D1YDC9"/>
<dbReference type="HOGENOM" id="CLU_013368_4_3_1"/>
<accession>A0A0D1YDC9</accession>
<gene>
    <name evidence="9" type="ORF">PV11_06428</name>
</gene>
<reference evidence="9 10" key="1">
    <citation type="submission" date="2015-01" db="EMBL/GenBank/DDBJ databases">
        <title>The Genome Sequence of Exophiala sideris CBS121828.</title>
        <authorList>
            <consortium name="The Broad Institute Genomics Platform"/>
            <person name="Cuomo C."/>
            <person name="de Hoog S."/>
            <person name="Gorbushina A."/>
            <person name="Stielow B."/>
            <person name="Teixiera M."/>
            <person name="Abouelleil A."/>
            <person name="Chapman S.B."/>
            <person name="Priest M."/>
            <person name="Young S.K."/>
            <person name="Wortman J."/>
            <person name="Nusbaum C."/>
            <person name="Birren B."/>
        </authorList>
    </citation>
    <scope>NUCLEOTIDE SEQUENCE [LARGE SCALE GENOMIC DNA]</scope>
    <source>
        <strain evidence="9 10">CBS 121828</strain>
    </source>
</reference>
<dbReference type="Gene3D" id="3.30.40.10">
    <property type="entry name" value="Zinc/RING finger domain, C3HC4 (zinc finger)"/>
    <property type="match status" value="1"/>
</dbReference>
<feature type="region of interest" description="Disordered" evidence="5">
    <location>
        <begin position="53"/>
        <end position="75"/>
    </location>
</feature>
<keyword evidence="1" id="KW-0479">Metal-binding</keyword>
<evidence type="ECO:0000256" key="3">
    <source>
        <dbReference type="ARBA" id="ARBA00022833"/>
    </source>
</evidence>
<keyword evidence="2 4" id="KW-0863">Zinc-finger</keyword>
<dbReference type="PANTHER" id="PTHR21319:SF0">
    <property type="entry name" value="AND RING FINGER DOMAIN PROTEIN, PUTATIVE (AFU_ORTHOLOGUE AFUA_1G08900)-RELATED"/>
    <property type="match status" value="1"/>
</dbReference>
<evidence type="ECO:0000259" key="8">
    <source>
        <dbReference type="PROSITE" id="PS51270"/>
    </source>
</evidence>
<name>A0A0D1YDC9_9EURO</name>
<evidence type="ECO:0000256" key="1">
    <source>
        <dbReference type="ARBA" id="ARBA00022723"/>
    </source>
</evidence>
<dbReference type="Pfam" id="PF13639">
    <property type="entry name" value="zf-RING_2"/>
    <property type="match status" value="1"/>
</dbReference>
<dbReference type="STRING" id="1016849.A0A0D1YDC9"/>
<feature type="compositionally biased region" description="Acidic residues" evidence="5">
    <location>
        <begin position="703"/>
        <end position="723"/>
    </location>
</feature>
<proteinExistence type="predicted"/>
<dbReference type="Pfam" id="PF14599">
    <property type="entry name" value="zinc_ribbon_6"/>
    <property type="match status" value="1"/>
</dbReference>
<evidence type="ECO:0000259" key="6">
    <source>
        <dbReference type="PROSITE" id="PS50089"/>
    </source>
</evidence>
<evidence type="ECO:0000256" key="4">
    <source>
        <dbReference type="PROSITE-ProRule" id="PRU00601"/>
    </source>
</evidence>